<proteinExistence type="predicted"/>
<evidence type="ECO:0000256" key="1">
    <source>
        <dbReference type="SAM" id="Phobius"/>
    </source>
</evidence>
<evidence type="ECO:0000313" key="2">
    <source>
        <dbReference type="EMBL" id="BFM43642.1"/>
    </source>
</evidence>
<dbReference type="AlphaFoldDB" id="A0AAT9H2E4"/>
<accession>A0AAT9H2E4</accession>
<sequence>MKLIEKIQNLIPLGYLFLVILGILKECVFFFQLKINILKYSTIMDILISPVADLTANPIVLLSLIVFAAIVILVLSLCYSHRNKNWAKKVIGTNLNGEKFSDAEIKNKLKQKFLVCVGAGLLSFFIGLGIGGGYKIAEKIRTNELKYKQKITFNTGETEAVFLIDVNSAYYFYLTPKNNAIKIAPLGSIKSVELTNLGSAK</sequence>
<protein>
    <submittedName>
        <fullName evidence="2">Uncharacterized protein</fullName>
    </submittedName>
</protein>
<name>A0AAT9H2E4_9FLAO</name>
<feature type="transmembrane region" description="Helical" evidence="1">
    <location>
        <begin position="59"/>
        <end position="79"/>
    </location>
</feature>
<keyword evidence="1" id="KW-0472">Membrane</keyword>
<dbReference type="EMBL" id="AP031573">
    <property type="protein sequence ID" value="BFM43642.1"/>
    <property type="molecule type" value="Genomic_DNA"/>
</dbReference>
<feature type="transmembrane region" description="Helical" evidence="1">
    <location>
        <begin position="12"/>
        <end position="31"/>
    </location>
</feature>
<feature type="transmembrane region" description="Helical" evidence="1">
    <location>
        <begin position="113"/>
        <end position="134"/>
    </location>
</feature>
<keyword evidence="1" id="KW-1133">Transmembrane helix</keyword>
<reference evidence="2" key="1">
    <citation type="submission" date="2024-05" db="EMBL/GenBank/DDBJ databases">
        <title>Whole-Genome Sequence of CFS9, a Potential Fish Probiotic Isolated from the Body Surface of Silurus asotus.</title>
        <authorList>
            <person name="Kojima M."/>
            <person name="Tobioka K."/>
            <person name="Yokota K."/>
            <person name="Nakatani H."/>
            <person name="Hori K."/>
            <person name="Tamaru Y."/>
            <person name="Okazaki F."/>
        </authorList>
    </citation>
    <scope>NUCLEOTIDE SEQUENCE</scope>
    <source>
        <strain evidence="2">CFS9</strain>
    </source>
</reference>
<dbReference type="RefSeq" id="WP_369614832.1">
    <property type="nucleotide sequence ID" value="NZ_AP031573.1"/>
</dbReference>
<keyword evidence="1" id="KW-0812">Transmembrane</keyword>
<organism evidence="2">
    <name type="scientific">Flavobacterium sp. CFS9</name>
    <dbReference type="NCBI Taxonomy" id="3143118"/>
    <lineage>
        <taxon>Bacteria</taxon>
        <taxon>Pseudomonadati</taxon>
        <taxon>Bacteroidota</taxon>
        <taxon>Flavobacteriia</taxon>
        <taxon>Flavobacteriales</taxon>
        <taxon>Flavobacteriaceae</taxon>
        <taxon>Flavobacterium</taxon>
    </lineage>
</organism>
<gene>
    <name evidence="2" type="ORF">CFS9_22830</name>
</gene>